<dbReference type="InterPro" id="IPR016039">
    <property type="entry name" value="Thiolase-like"/>
</dbReference>
<dbReference type="AlphaFoldDB" id="A0AAV5L0U9"/>
<evidence type="ECO:0000256" key="1">
    <source>
        <dbReference type="ARBA" id="ARBA00013191"/>
    </source>
</evidence>
<dbReference type="GO" id="GO:0005739">
    <property type="term" value="C:mitochondrion"/>
    <property type="evidence" value="ECO:0007669"/>
    <property type="project" value="TreeGrafter"/>
</dbReference>
<organism evidence="5 6">
    <name type="scientific">Rubroshorea leprosula</name>
    <dbReference type="NCBI Taxonomy" id="152421"/>
    <lineage>
        <taxon>Eukaryota</taxon>
        <taxon>Viridiplantae</taxon>
        <taxon>Streptophyta</taxon>
        <taxon>Embryophyta</taxon>
        <taxon>Tracheophyta</taxon>
        <taxon>Spermatophyta</taxon>
        <taxon>Magnoliopsida</taxon>
        <taxon>eudicotyledons</taxon>
        <taxon>Gunneridae</taxon>
        <taxon>Pentapetalae</taxon>
        <taxon>rosids</taxon>
        <taxon>malvids</taxon>
        <taxon>Malvales</taxon>
        <taxon>Dipterocarpaceae</taxon>
        <taxon>Rubroshorea</taxon>
    </lineage>
</organism>
<keyword evidence="3" id="KW-0812">Transmembrane</keyword>
<evidence type="ECO:0000259" key="4">
    <source>
        <dbReference type="Pfam" id="PF00109"/>
    </source>
</evidence>
<keyword evidence="3" id="KW-1133">Transmembrane helix</keyword>
<reference evidence="5 6" key="1">
    <citation type="journal article" date="2021" name="Commun. Biol.">
        <title>The genome of Shorea leprosula (Dipterocarpaceae) highlights the ecological relevance of drought in aseasonal tropical rainforests.</title>
        <authorList>
            <person name="Ng K.K.S."/>
            <person name="Kobayashi M.J."/>
            <person name="Fawcett J.A."/>
            <person name="Hatakeyama M."/>
            <person name="Paape T."/>
            <person name="Ng C.H."/>
            <person name="Ang C.C."/>
            <person name="Tnah L.H."/>
            <person name="Lee C.T."/>
            <person name="Nishiyama T."/>
            <person name="Sese J."/>
            <person name="O'Brien M.J."/>
            <person name="Copetti D."/>
            <person name="Mohd Noor M.I."/>
            <person name="Ong R.C."/>
            <person name="Putra M."/>
            <person name="Sireger I.Z."/>
            <person name="Indrioko S."/>
            <person name="Kosugi Y."/>
            <person name="Izuno A."/>
            <person name="Isagi Y."/>
            <person name="Lee S.L."/>
            <person name="Shimizu K.K."/>
        </authorList>
    </citation>
    <scope>NUCLEOTIDE SEQUENCE [LARGE SCALE GENOMIC DNA]</scope>
    <source>
        <strain evidence="5">214</strain>
    </source>
</reference>
<dbReference type="PANTHER" id="PTHR11712">
    <property type="entry name" value="POLYKETIDE SYNTHASE-RELATED"/>
    <property type="match status" value="1"/>
</dbReference>
<dbReference type="PANTHER" id="PTHR11712:SF297">
    <property type="entry name" value="3-OXOACYL-[ACYL-CARRIER-PROTEIN] SYNTHASE, MITOCHONDRIAL"/>
    <property type="match status" value="1"/>
</dbReference>
<dbReference type="EC" id="2.3.1.41" evidence="1"/>
<keyword evidence="2" id="KW-0808">Transferase</keyword>
<keyword evidence="3" id="KW-0472">Membrane</keyword>
<dbReference type="InterPro" id="IPR000794">
    <property type="entry name" value="Beta-ketoacyl_synthase"/>
</dbReference>
<dbReference type="Pfam" id="PF00109">
    <property type="entry name" value="ketoacyl-synt"/>
    <property type="match status" value="1"/>
</dbReference>
<keyword evidence="6" id="KW-1185">Reference proteome</keyword>
<feature type="transmembrane region" description="Helical" evidence="3">
    <location>
        <begin position="76"/>
        <end position="94"/>
    </location>
</feature>
<dbReference type="GO" id="GO:0004315">
    <property type="term" value="F:3-oxoacyl-[acyl-carrier-protein] synthase activity"/>
    <property type="evidence" value="ECO:0007669"/>
    <property type="project" value="UniProtKB-EC"/>
</dbReference>
<sequence>MAITPEDLKMGAFDRETQLHIFDQMTSKVAATVPCGMGSGDFNEELYLNSNVKLDFKPTVRLPWLSMSFRGLNKKGTSFASFAVIVLLVVWWSIDQLQGLLPMLFVQCLRQLSPFFIPRILINMASRHMSINMDSRCGPNHAAVTSSATGAHSIGDATRMIQFGDSDVTVAGSTESSIDALSIAGFFRSRTLTTNTILHH</sequence>
<protein>
    <recommendedName>
        <fullName evidence="1">beta-ketoacyl-[acyl-carrier-protein] synthase I</fullName>
        <ecNumber evidence="1">2.3.1.41</ecNumber>
    </recommendedName>
</protein>
<dbReference type="GO" id="GO:0006633">
    <property type="term" value="P:fatty acid biosynthetic process"/>
    <property type="evidence" value="ECO:0007669"/>
    <property type="project" value="TreeGrafter"/>
</dbReference>
<accession>A0AAV5L0U9</accession>
<feature type="domain" description="Beta-ketoacyl synthase-like N-terminal" evidence="4">
    <location>
        <begin position="110"/>
        <end position="195"/>
    </location>
</feature>
<dbReference type="SUPFAM" id="SSF53901">
    <property type="entry name" value="Thiolase-like"/>
    <property type="match status" value="1"/>
</dbReference>
<gene>
    <name evidence="5" type="ORF">SLEP1_g39520</name>
</gene>
<dbReference type="Proteomes" id="UP001054252">
    <property type="component" value="Unassembled WGS sequence"/>
</dbReference>
<evidence type="ECO:0000256" key="3">
    <source>
        <dbReference type="SAM" id="Phobius"/>
    </source>
</evidence>
<dbReference type="Gene3D" id="3.40.47.10">
    <property type="match status" value="1"/>
</dbReference>
<comment type="caution">
    <text evidence="5">The sequence shown here is derived from an EMBL/GenBank/DDBJ whole genome shotgun (WGS) entry which is preliminary data.</text>
</comment>
<evidence type="ECO:0000313" key="5">
    <source>
        <dbReference type="EMBL" id="GKV30740.1"/>
    </source>
</evidence>
<proteinExistence type="predicted"/>
<dbReference type="InterPro" id="IPR014030">
    <property type="entry name" value="Ketoacyl_synth_N"/>
</dbReference>
<name>A0AAV5L0U9_9ROSI</name>
<dbReference type="EMBL" id="BPVZ01000088">
    <property type="protein sequence ID" value="GKV30740.1"/>
    <property type="molecule type" value="Genomic_DNA"/>
</dbReference>
<evidence type="ECO:0000313" key="6">
    <source>
        <dbReference type="Proteomes" id="UP001054252"/>
    </source>
</evidence>
<evidence type="ECO:0000256" key="2">
    <source>
        <dbReference type="ARBA" id="ARBA00022679"/>
    </source>
</evidence>